<dbReference type="Gene3D" id="3.40.1110.10">
    <property type="entry name" value="Calcium-transporting ATPase, cytoplasmic domain N"/>
    <property type="match status" value="2"/>
</dbReference>
<feature type="transmembrane region" description="Helical" evidence="12">
    <location>
        <begin position="1179"/>
        <end position="1200"/>
    </location>
</feature>
<keyword evidence="5 12" id="KW-0547">Nucleotide-binding</keyword>
<dbReference type="InterPro" id="IPR023214">
    <property type="entry name" value="HAD_sf"/>
</dbReference>
<dbReference type="Gene3D" id="2.70.150.10">
    <property type="entry name" value="Calcium-transporting ATPase, cytoplasmic transduction domain A"/>
    <property type="match status" value="1"/>
</dbReference>
<dbReference type="SUPFAM" id="SSF81660">
    <property type="entry name" value="Metal cation-transporting ATPase, ATP-binding domain N"/>
    <property type="match status" value="1"/>
</dbReference>
<dbReference type="InterPro" id="IPR032630">
    <property type="entry name" value="P_typ_ATPase_c"/>
</dbReference>
<dbReference type="InterPro" id="IPR032631">
    <property type="entry name" value="P-type_ATPase_N"/>
</dbReference>
<keyword evidence="6 12" id="KW-0067">ATP-binding</keyword>
<feature type="transmembrane region" description="Helical" evidence="12">
    <location>
        <begin position="425"/>
        <end position="451"/>
    </location>
</feature>
<feature type="region of interest" description="Disordered" evidence="14">
    <location>
        <begin position="1335"/>
        <end position="1364"/>
    </location>
</feature>
<comment type="caution">
    <text evidence="17">The sequence shown here is derived from an EMBL/GenBank/DDBJ whole genome shotgun (WGS) entry which is preliminary data.</text>
</comment>
<feature type="compositionally biased region" description="Polar residues" evidence="14">
    <location>
        <begin position="1"/>
        <end position="15"/>
    </location>
</feature>
<comment type="subcellular location">
    <subcellularLocation>
        <location evidence="1 12">Membrane</location>
        <topology evidence="1 12">Multi-pass membrane protein</topology>
    </subcellularLocation>
</comment>
<feature type="compositionally biased region" description="Low complexity" evidence="14">
    <location>
        <begin position="634"/>
        <end position="646"/>
    </location>
</feature>
<reference evidence="17 18" key="1">
    <citation type="journal article" date="2024" name="Nat. Commun.">
        <title>Phylogenomics reveals the evolutionary origins of lichenization in chlorophyte algae.</title>
        <authorList>
            <person name="Puginier C."/>
            <person name="Libourel C."/>
            <person name="Otte J."/>
            <person name="Skaloud P."/>
            <person name="Haon M."/>
            <person name="Grisel S."/>
            <person name="Petersen M."/>
            <person name="Berrin J.G."/>
            <person name="Delaux P.M."/>
            <person name="Dal Grande F."/>
            <person name="Keller J."/>
        </authorList>
    </citation>
    <scope>NUCLEOTIDE SEQUENCE [LARGE SCALE GENOMIC DNA]</scope>
    <source>
        <strain evidence="17 18">SAG 216-7</strain>
    </source>
</reference>
<keyword evidence="7 12" id="KW-0460">Magnesium</keyword>
<keyword evidence="9 12" id="KW-1133">Transmembrane helix</keyword>
<dbReference type="NCBIfam" id="TIGR01494">
    <property type="entry name" value="ATPase_P-type"/>
    <property type="match status" value="1"/>
</dbReference>
<evidence type="ECO:0000256" key="6">
    <source>
        <dbReference type="ARBA" id="ARBA00022840"/>
    </source>
</evidence>
<feature type="transmembrane region" description="Helical" evidence="12">
    <location>
        <begin position="223"/>
        <end position="242"/>
    </location>
</feature>
<sequence>MADFNFRQQIQQGSDRTPFGGSGASVDDSPHVSNPASSLEPSPREYGAGGTYFPRSYSYNMPATDDAVAEHQGLGAPGASQQPKRHRRTQSLDPRLSIHSGDSSGTPRTARLSQAGRSGSLQTVKHRISLALHRGSQPLRDPWAGLDEGSPNEGGGQDTRRIRLGPGALNEGYVGNSIRTAKYNIITFLPMFLWTMIKRVAYLYFFFQAALAWWSTVSPFSPFGPTIALLFVLLVAAVKAIIEDKKRHREDRLTNNSIAHLVNPDGSVKDIKWHEVHVGMVLELRDNENIPADLLCLHCTHADNVCFIKTVNLDGESNLKIRRPVDIKGDMPKSAVEAKQLLGLLSCEVPNPDLHKFIGNFSYRPASGGLEVKKVPVTIDEILLRGCTLKNSGRTHGMVVYTGAESRIQMNAAEPPRKVGAFDRFLNVQILLVLVFQLSICLAFAIASWAWRQTQGYDHYYLAMDVYTSGNYQNAFVYIIILFITFWILFSYLVPISLFVTIEIVKFVLCSVFIVFDPHMREGPDGEPARARNSDIVEDLGMVEYIFSDKTGTLTSNEMQLRMLAVKGRQFGRPDFRLEDMAADKQRDNLVEFDSCLAAAVDALQQAGQWKGTLESGGSSNEVLAQPEPSLRQGGDAASADSNGSAVYKGGTASSTGGELSLLGRQTLDLWMNLCLCHSLIVDDVEKGQPTVYQGPSPDEVALVEGGRLLGFEFVRRDRASLTVRMQGHESVHQVLNVLDFTSDRACMSIIVRAPDGVIRLHSKGSDAALLPRLSADTDKGLLKRTHQNLHDLSVKGLRTLVLATRILGEAEWAVWNEGYQEAAASLEGREERIAAEAVKVERELQLVGVTAIEDKLQDGVPEAIQLLVTAGIKVWMITGDKQETAINIAIACKLVHHHDSLIIINAAESNEAARARLEEALQQCRAQRGTAANGADGKGVPALAGATAEMVVDGRTLSRILGTDAEPLLAELAHGCSGVVVCRASPSQKAAIVHMMKRFQSQQLSDKSKGGGASRLGRWLGFIKRRAHASVSQRMLAIGDGANDVAMIQAADIGVGVMGKEGRQAVNNADFAFSQFRFLTRLLLVHGTLADYRLQRLIKYSFYKNITFAFMFFFYQAFNGVSGQAWLDGVTAAFYNAFFTAGPVLCFALFDRPVRHLSTLMRYPQLYNRKRPLTSRTFWKTGVLTAITHAAVLFFIPYLSLTTNADKPIDSVYAMGKLMFIGIIGVVSWEISLISRYWTGLFVLVWFLSYVVTFPFLLALGALFERIGYYDSSQIGVAVRIFSTPMFWMELIIVYIITFSVRYLERSVRWLFFPNDDMILAEVEAAQAAAAAPRRRRRSKNVQMGACRNDHGSDEDHDAPCMA</sequence>
<evidence type="ECO:0000313" key="18">
    <source>
        <dbReference type="Proteomes" id="UP001491310"/>
    </source>
</evidence>
<evidence type="ECO:0000256" key="1">
    <source>
        <dbReference type="ARBA" id="ARBA00004141"/>
    </source>
</evidence>
<evidence type="ECO:0000256" key="3">
    <source>
        <dbReference type="ARBA" id="ARBA00022692"/>
    </source>
</evidence>
<dbReference type="SFLD" id="SFLDF00027">
    <property type="entry name" value="p-type_atpase"/>
    <property type="match status" value="1"/>
</dbReference>
<keyword evidence="3 12" id="KW-0812">Transmembrane</keyword>
<dbReference type="PANTHER" id="PTHR24092:SF150">
    <property type="entry name" value="PHOSPHOLIPID-TRANSPORTING ATPASE"/>
    <property type="match status" value="1"/>
</dbReference>
<dbReference type="Pfam" id="PF16212">
    <property type="entry name" value="PhoLip_ATPase_C"/>
    <property type="match status" value="1"/>
</dbReference>
<dbReference type="Pfam" id="PF13246">
    <property type="entry name" value="Cation_ATPase"/>
    <property type="match status" value="1"/>
</dbReference>
<name>A0ABR2YKP5_9CHLO</name>
<evidence type="ECO:0000256" key="8">
    <source>
        <dbReference type="ARBA" id="ARBA00022967"/>
    </source>
</evidence>
<evidence type="ECO:0000256" key="13">
    <source>
        <dbReference type="SAM" id="Coils"/>
    </source>
</evidence>
<evidence type="ECO:0000256" key="2">
    <source>
        <dbReference type="ARBA" id="ARBA00008109"/>
    </source>
</evidence>
<dbReference type="InterPro" id="IPR023298">
    <property type="entry name" value="ATPase_P-typ_TM_dom_sf"/>
</dbReference>
<dbReference type="SUPFAM" id="SSF56784">
    <property type="entry name" value="HAD-like"/>
    <property type="match status" value="1"/>
</dbReference>
<feature type="domain" description="P-type ATPase C-terminal" evidence="16">
    <location>
        <begin position="1067"/>
        <end position="1316"/>
    </location>
</feature>
<dbReference type="SFLD" id="SFLDS00003">
    <property type="entry name" value="Haloacid_Dehalogenase"/>
    <property type="match status" value="1"/>
</dbReference>
<feature type="transmembrane region" description="Helical" evidence="12">
    <location>
        <begin position="1134"/>
        <end position="1151"/>
    </location>
</feature>
<dbReference type="InterPro" id="IPR008250">
    <property type="entry name" value="ATPase_P-typ_transduc_dom_A_sf"/>
</dbReference>
<keyword evidence="4" id="KW-0479">Metal-binding</keyword>
<dbReference type="SFLD" id="SFLDG00002">
    <property type="entry name" value="C1.7:_P-type_atpase_like"/>
    <property type="match status" value="1"/>
</dbReference>
<dbReference type="InterPro" id="IPR036412">
    <property type="entry name" value="HAD-like_sf"/>
</dbReference>
<dbReference type="InterPro" id="IPR018303">
    <property type="entry name" value="ATPase_P-typ_P_site"/>
</dbReference>
<evidence type="ECO:0000256" key="14">
    <source>
        <dbReference type="SAM" id="MobiDB-lite"/>
    </source>
</evidence>
<feature type="compositionally biased region" description="Polar residues" evidence="14">
    <location>
        <begin position="100"/>
        <end position="121"/>
    </location>
</feature>
<keyword evidence="10 12" id="KW-0472">Membrane</keyword>
<keyword evidence="13" id="KW-0175">Coiled coil</keyword>
<evidence type="ECO:0000256" key="10">
    <source>
        <dbReference type="ARBA" id="ARBA00023136"/>
    </source>
</evidence>
<dbReference type="InterPro" id="IPR001757">
    <property type="entry name" value="P_typ_ATPase"/>
</dbReference>
<comment type="similarity">
    <text evidence="2 12">Belongs to the cation transport ATPase (P-type) (TC 3.A.3) family. Type IV subfamily.</text>
</comment>
<feature type="transmembrane region" description="Helical" evidence="12">
    <location>
        <begin position="1285"/>
        <end position="1305"/>
    </location>
</feature>
<dbReference type="PANTHER" id="PTHR24092">
    <property type="entry name" value="PROBABLE PHOSPHOLIPID-TRANSPORTING ATPASE"/>
    <property type="match status" value="1"/>
</dbReference>
<feature type="transmembrane region" description="Helical" evidence="12">
    <location>
        <begin position="1242"/>
        <end position="1265"/>
    </location>
</feature>
<evidence type="ECO:0000256" key="7">
    <source>
        <dbReference type="ARBA" id="ARBA00022842"/>
    </source>
</evidence>
<feature type="region of interest" description="Disordered" evidence="14">
    <location>
        <begin position="612"/>
        <end position="654"/>
    </location>
</feature>
<dbReference type="PRINTS" id="PR00119">
    <property type="entry name" value="CATATPASE"/>
</dbReference>
<protein>
    <recommendedName>
        <fullName evidence="12">Phospholipid-transporting ATPase</fullName>
        <ecNumber evidence="12">7.6.2.1</ecNumber>
    </recommendedName>
</protein>
<dbReference type="InterPro" id="IPR044492">
    <property type="entry name" value="P_typ_ATPase_HD_dom"/>
</dbReference>
<feature type="transmembrane region" description="Helical" evidence="12">
    <location>
        <begin position="1212"/>
        <end position="1230"/>
    </location>
</feature>
<dbReference type="SUPFAM" id="SSF81653">
    <property type="entry name" value="Calcium ATPase, transduction domain A"/>
    <property type="match status" value="1"/>
</dbReference>
<evidence type="ECO:0000256" key="11">
    <source>
        <dbReference type="ARBA" id="ARBA00034036"/>
    </source>
</evidence>
<accession>A0ABR2YKP5</accession>
<feature type="transmembrane region" description="Helical" evidence="12">
    <location>
        <begin position="471"/>
        <end position="489"/>
    </location>
</feature>
<evidence type="ECO:0000259" key="15">
    <source>
        <dbReference type="Pfam" id="PF16209"/>
    </source>
</evidence>
<evidence type="ECO:0000256" key="9">
    <source>
        <dbReference type="ARBA" id="ARBA00022989"/>
    </source>
</evidence>
<dbReference type="PROSITE" id="PS00154">
    <property type="entry name" value="ATPASE_E1_E2"/>
    <property type="match status" value="1"/>
</dbReference>
<evidence type="ECO:0000259" key="16">
    <source>
        <dbReference type="Pfam" id="PF16212"/>
    </source>
</evidence>
<evidence type="ECO:0000256" key="4">
    <source>
        <dbReference type="ARBA" id="ARBA00022723"/>
    </source>
</evidence>
<dbReference type="Pfam" id="PF16209">
    <property type="entry name" value="PhoLip_ATPase_N"/>
    <property type="match status" value="1"/>
</dbReference>
<comment type="catalytic activity">
    <reaction evidence="11 12">
        <text>ATP + H2O + phospholipidSide 1 = ADP + phosphate + phospholipidSide 2.</text>
        <dbReference type="EC" id="7.6.2.1"/>
    </reaction>
</comment>
<feature type="region of interest" description="Disordered" evidence="14">
    <location>
        <begin position="139"/>
        <end position="161"/>
    </location>
</feature>
<gene>
    <name evidence="17" type="ORF">WJX75_003258</name>
</gene>
<evidence type="ECO:0000313" key="17">
    <source>
        <dbReference type="EMBL" id="KAK9907418.1"/>
    </source>
</evidence>
<dbReference type="Gene3D" id="3.40.50.1000">
    <property type="entry name" value="HAD superfamily/HAD-like"/>
    <property type="match status" value="2"/>
</dbReference>
<feature type="region of interest" description="Disordered" evidence="14">
    <location>
        <begin position="1"/>
        <end position="121"/>
    </location>
</feature>
<feature type="coiled-coil region" evidence="13">
    <location>
        <begin position="904"/>
        <end position="931"/>
    </location>
</feature>
<dbReference type="SUPFAM" id="SSF81665">
    <property type="entry name" value="Calcium ATPase, transmembrane domain M"/>
    <property type="match status" value="1"/>
</dbReference>
<evidence type="ECO:0000256" key="12">
    <source>
        <dbReference type="RuleBase" id="RU362033"/>
    </source>
</evidence>
<evidence type="ECO:0000256" key="5">
    <source>
        <dbReference type="ARBA" id="ARBA00022741"/>
    </source>
</evidence>
<dbReference type="Gene3D" id="1.20.1110.10">
    <property type="entry name" value="Calcium-transporting ATPase, transmembrane domain"/>
    <property type="match status" value="1"/>
</dbReference>
<organism evidence="17 18">
    <name type="scientific">Coccomyxa subellipsoidea</name>
    <dbReference type="NCBI Taxonomy" id="248742"/>
    <lineage>
        <taxon>Eukaryota</taxon>
        <taxon>Viridiplantae</taxon>
        <taxon>Chlorophyta</taxon>
        <taxon>core chlorophytes</taxon>
        <taxon>Trebouxiophyceae</taxon>
        <taxon>Trebouxiophyceae incertae sedis</taxon>
        <taxon>Coccomyxaceae</taxon>
        <taxon>Coccomyxa</taxon>
    </lineage>
</organism>
<dbReference type="InterPro" id="IPR006539">
    <property type="entry name" value="P-type_ATPase_IV"/>
</dbReference>
<dbReference type="EC" id="7.6.2.1" evidence="12"/>
<dbReference type="Proteomes" id="UP001491310">
    <property type="component" value="Unassembled WGS sequence"/>
</dbReference>
<feature type="domain" description="P-type ATPase N-terminal" evidence="15">
    <location>
        <begin position="171"/>
        <end position="223"/>
    </location>
</feature>
<dbReference type="InterPro" id="IPR023299">
    <property type="entry name" value="ATPase_P-typ_cyto_dom_N"/>
</dbReference>
<keyword evidence="8 12" id="KW-1278">Translocase</keyword>
<dbReference type="EMBL" id="JALJOT010000009">
    <property type="protein sequence ID" value="KAK9907418.1"/>
    <property type="molecule type" value="Genomic_DNA"/>
</dbReference>
<dbReference type="NCBIfam" id="TIGR01652">
    <property type="entry name" value="ATPase-Plipid"/>
    <property type="match status" value="1"/>
</dbReference>
<feature type="compositionally biased region" description="Polar residues" evidence="14">
    <location>
        <begin position="31"/>
        <end position="40"/>
    </location>
</feature>
<proteinExistence type="inferred from homology"/>
<keyword evidence="18" id="KW-1185">Reference proteome</keyword>
<feature type="transmembrane region" description="Helical" evidence="12">
    <location>
        <begin position="1107"/>
        <end position="1128"/>
    </location>
</feature>